<gene>
    <name evidence="1" type="ORF">METZ01_LOCUS80892</name>
</gene>
<name>A0A381UK68_9ZZZZ</name>
<protein>
    <submittedName>
        <fullName evidence="1">Uncharacterized protein</fullName>
    </submittedName>
</protein>
<dbReference type="EMBL" id="UINC01006523">
    <property type="protein sequence ID" value="SVA28038.1"/>
    <property type="molecule type" value="Genomic_DNA"/>
</dbReference>
<sequence>MADKKITALTDIGTGIGATDIWMVVDGIGGTPTNKKMTVSKFTGYFPSYLGFSQAPDTVTSASTVVDVTSAITTIASGASALGLTLANGTSEGQIKFISMITDGGGTATITPANLLGNSTIALADVGDSCTLLYLNSTSGWAVISNNGCALA</sequence>
<accession>A0A381UK68</accession>
<organism evidence="1">
    <name type="scientific">marine metagenome</name>
    <dbReference type="NCBI Taxonomy" id="408172"/>
    <lineage>
        <taxon>unclassified sequences</taxon>
        <taxon>metagenomes</taxon>
        <taxon>ecological metagenomes</taxon>
    </lineage>
</organism>
<dbReference type="AlphaFoldDB" id="A0A381UK68"/>
<proteinExistence type="predicted"/>
<reference evidence="1" key="1">
    <citation type="submission" date="2018-05" db="EMBL/GenBank/DDBJ databases">
        <authorList>
            <person name="Lanie J.A."/>
            <person name="Ng W.-L."/>
            <person name="Kazmierczak K.M."/>
            <person name="Andrzejewski T.M."/>
            <person name="Davidsen T.M."/>
            <person name="Wayne K.J."/>
            <person name="Tettelin H."/>
            <person name="Glass J.I."/>
            <person name="Rusch D."/>
            <person name="Podicherti R."/>
            <person name="Tsui H.-C.T."/>
            <person name="Winkler M.E."/>
        </authorList>
    </citation>
    <scope>NUCLEOTIDE SEQUENCE</scope>
</reference>
<evidence type="ECO:0000313" key="1">
    <source>
        <dbReference type="EMBL" id="SVA28038.1"/>
    </source>
</evidence>